<evidence type="ECO:0000313" key="2">
    <source>
        <dbReference type="EMBL" id="ODV97143.1"/>
    </source>
</evidence>
<feature type="compositionally biased region" description="Polar residues" evidence="1">
    <location>
        <begin position="72"/>
        <end position="83"/>
    </location>
</feature>
<feature type="compositionally biased region" description="Low complexity" evidence="1">
    <location>
        <begin position="89"/>
        <end position="109"/>
    </location>
</feature>
<feature type="region of interest" description="Disordered" evidence="1">
    <location>
        <begin position="905"/>
        <end position="970"/>
    </location>
</feature>
<name>A0A1E4TZE6_PACTA</name>
<feature type="compositionally biased region" description="Polar residues" evidence="1">
    <location>
        <begin position="924"/>
        <end position="939"/>
    </location>
</feature>
<feature type="compositionally biased region" description="Polar residues" evidence="1">
    <location>
        <begin position="227"/>
        <end position="250"/>
    </location>
</feature>
<dbReference type="STRING" id="669874.A0A1E4TZE6"/>
<reference evidence="3" key="1">
    <citation type="submission" date="2016-05" db="EMBL/GenBank/DDBJ databases">
        <title>Comparative genomics of biotechnologically important yeasts.</title>
        <authorList>
            <consortium name="DOE Joint Genome Institute"/>
            <person name="Riley R."/>
            <person name="Haridas S."/>
            <person name="Wolfe K.H."/>
            <person name="Lopes M.R."/>
            <person name="Hittinger C.T."/>
            <person name="Goker M."/>
            <person name="Salamov A."/>
            <person name="Wisecaver J."/>
            <person name="Long T.M."/>
            <person name="Aerts A.L."/>
            <person name="Barry K."/>
            <person name="Choi C."/>
            <person name="Clum A."/>
            <person name="Coughlan A.Y."/>
            <person name="Deshpande S."/>
            <person name="Douglass A.P."/>
            <person name="Hanson S.J."/>
            <person name="Klenk H.-P."/>
            <person name="Labutti K."/>
            <person name="Lapidus A."/>
            <person name="Lindquist E."/>
            <person name="Lipzen A."/>
            <person name="Meier-Kolthoff J.P."/>
            <person name="Ohm R.A."/>
            <person name="Otillar R.P."/>
            <person name="Pangilinan J."/>
            <person name="Peng Y."/>
            <person name="Rokas A."/>
            <person name="Rosa C.A."/>
            <person name="Scheuner C."/>
            <person name="Sibirny A.A."/>
            <person name="Slot J.C."/>
            <person name="Stielow J.B."/>
            <person name="Sun H."/>
            <person name="Kurtzman C.P."/>
            <person name="Blackwell M."/>
            <person name="Grigoriev I.V."/>
            <person name="Jeffries T.W."/>
        </authorList>
    </citation>
    <scope>NUCLEOTIDE SEQUENCE [LARGE SCALE GENOMIC DNA]</scope>
    <source>
        <strain evidence="3">NRRL Y-2460</strain>
    </source>
</reference>
<dbReference type="Proteomes" id="UP000094236">
    <property type="component" value="Unassembled WGS sequence"/>
</dbReference>
<evidence type="ECO:0000313" key="3">
    <source>
        <dbReference type="Proteomes" id="UP000094236"/>
    </source>
</evidence>
<dbReference type="EMBL" id="KV454012">
    <property type="protein sequence ID" value="ODV97143.1"/>
    <property type="molecule type" value="Genomic_DNA"/>
</dbReference>
<feature type="compositionally biased region" description="Polar residues" evidence="1">
    <location>
        <begin position="706"/>
        <end position="742"/>
    </location>
</feature>
<feature type="compositionally biased region" description="Acidic residues" evidence="1">
    <location>
        <begin position="535"/>
        <end position="545"/>
    </location>
</feature>
<dbReference type="OrthoDB" id="4085524at2759"/>
<gene>
    <name evidence="2" type="ORF">PACTADRAFT_48898</name>
</gene>
<dbReference type="AlphaFoldDB" id="A0A1E4TZE6"/>
<accession>A0A1E4TZE6</accession>
<feature type="compositionally biased region" description="Polar residues" evidence="1">
    <location>
        <begin position="474"/>
        <end position="484"/>
    </location>
</feature>
<feature type="compositionally biased region" description="Polar residues" evidence="1">
    <location>
        <begin position="754"/>
        <end position="772"/>
    </location>
</feature>
<organism evidence="2 3">
    <name type="scientific">Pachysolen tannophilus NRRL Y-2460</name>
    <dbReference type="NCBI Taxonomy" id="669874"/>
    <lineage>
        <taxon>Eukaryota</taxon>
        <taxon>Fungi</taxon>
        <taxon>Dikarya</taxon>
        <taxon>Ascomycota</taxon>
        <taxon>Saccharomycotina</taxon>
        <taxon>Pichiomycetes</taxon>
        <taxon>Pachysolenaceae</taxon>
        <taxon>Pachysolen</taxon>
    </lineage>
</organism>
<proteinExistence type="predicted"/>
<feature type="region of interest" description="Disordered" evidence="1">
    <location>
        <begin position="176"/>
        <end position="250"/>
    </location>
</feature>
<protein>
    <recommendedName>
        <fullName evidence="4">Eisosome protein SEG1</fullName>
    </recommendedName>
</protein>
<feature type="compositionally biased region" description="Basic and acidic residues" evidence="1">
    <location>
        <begin position="386"/>
        <end position="440"/>
    </location>
</feature>
<keyword evidence="3" id="KW-1185">Reference proteome</keyword>
<evidence type="ECO:0000256" key="1">
    <source>
        <dbReference type="SAM" id="MobiDB-lite"/>
    </source>
</evidence>
<feature type="region of interest" description="Disordered" evidence="1">
    <location>
        <begin position="386"/>
        <end position="668"/>
    </location>
</feature>
<feature type="compositionally biased region" description="Polar residues" evidence="1">
    <location>
        <begin position="12"/>
        <end position="28"/>
    </location>
</feature>
<sequence length="986" mass="108830">MFSRSKSRRNVSDASYTGVNGIQPGTNRASAGAYAAASAIGAALRKNNGSASNLSVPPTSQRTDSFTRRANSLRGSLTNNNGRLSPMIQHYQQQRSSSRSSSLQYNGSSPVAVTNGGTDDGSTRSRSLVSQQQHSLTPQSLKQLNSQHENGLKQPVANTNTNTDLEKINEFDFEQDDAEKANEKTSISTNQEQKTAFTPKLSSKNKVSFSDTSSENSSKMKRIGQAQYGSRVQKNNMGSTSSSPSFAQQTPKTVRKYVPSVHGLVAVDVPINEAKSTNGSRTNSLTSFSRKSSFRSGYVTPNTKSAIHIGNPNPTKISRTPSIRRQLKSDQKYYRPITEETTKDQNGELEKIELDKQRLEGERELLEQEYLNKLEEERLVQEKMEKERTELEAAEKERLKKEYEEEVARQQLLETEKAEHLAKEKEEEKNDKFSKSKDDENFQSNDKSLSTEELTSNNIKSNGSLPEANLEDQYPNQILSNLPSESKPIVENSDVGKAPDTNDSSDITNTNDSSKSGLNSAASDIYNAEIASEITEVEEETEREDQDSKNINFTTTSISVPDEEDENKNSGLSSEPNNEMTMAKALRSAIPSLKPSDTSEIKDNIQNDSLNIPPRSERRLSNPPVIPSAPSEKAGAALTRKKSALKSSSRKKNVATGEFSPSEDSAASSAYISLTTAENTRLNSKLTAPPQEQFPKATPAAYTPSKAISKQRSRSNSAANKTAAVTSNVQAQHRSPANNNYRLSLRPQSEFRSKQPQQLHSAQSSTRPSSIAISMPKQVSPGKFVLPKSEAKLRADALFAQANNKPRQSQAELAANLPPLVRKSSFEKQIPEQQGDHEDYLKYMTLRVGTFEEQQPQQQQYVNGVNDVKGYGSSRQHINAGFKSRFADSDSEDEITTSPNLRTNLAKSTSNFRERNNFAKDVSPTKQRTGTNPVVSESPENVMPLIQERDQGFSGAQYRDGASEAIPDKKKKFSKLKKLFGKKNKP</sequence>
<feature type="region of interest" description="Disordered" evidence="1">
    <location>
        <begin position="682"/>
        <end position="778"/>
    </location>
</feature>
<feature type="compositionally biased region" description="Polar residues" evidence="1">
    <location>
        <begin position="184"/>
        <end position="217"/>
    </location>
</feature>
<feature type="compositionally biased region" description="Polar residues" evidence="1">
    <location>
        <begin position="442"/>
        <end position="464"/>
    </location>
</feature>
<feature type="region of interest" description="Disordered" evidence="1">
    <location>
        <begin position="1"/>
        <end position="31"/>
    </location>
</feature>
<evidence type="ECO:0008006" key="4">
    <source>
        <dbReference type="Google" id="ProtNLM"/>
    </source>
</evidence>
<feature type="compositionally biased region" description="Basic residues" evidence="1">
    <location>
        <begin position="639"/>
        <end position="653"/>
    </location>
</feature>
<feature type="compositionally biased region" description="Polar residues" evidence="1">
    <location>
        <begin position="549"/>
        <end position="559"/>
    </location>
</feature>
<feature type="compositionally biased region" description="Polar residues" evidence="1">
    <location>
        <begin position="569"/>
        <end position="580"/>
    </location>
</feature>
<feature type="compositionally biased region" description="Polar residues" evidence="1">
    <location>
        <begin position="124"/>
        <end position="149"/>
    </location>
</feature>
<feature type="compositionally biased region" description="Low complexity" evidence="1">
    <location>
        <begin position="501"/>
        <end position="514"/>
    </location>
</feature>
<feature type="region of interest" description="Disordered" evidence="1">
    <location>
        <begin position="72"/>
        <end position="161"/>
    </location>
</feature>
<feature type="region of interest" description="Disordered" evidence="1">
    <location>
        <begin position="48"/>
        <end position="67"/>
    </location>
</feature>